<dbReference type="PROSITE" id="PS01187">
    <property type="entry name" value="EGF_CA"/>
    <property type="match status" value="3"/>
</dbReference>
<dbReference type="InterPro" id="IPR001881">
    <property type="entry name" value="EGF-like_Ca-bd_dom"/>
</dbReference>
<evidence type="ECO:0000256" key="8">
    <source>
        <dbReference type="ARBA" id="ARBA00023157"/>
    </source>
</evidence>
<dbReference type="InterPro" id="IPR000742">
    <property type="entry name" value="EGF"/>
</dbReference>
<keyword evidence="4" id="KW-0732">Signal</keyword>
<feature type="domain" description="EGF-like" evidence="12">
    <location>
        <begin position="259"/>
        <end position="297"/>
    </location>
</feature>
<dbReference type="SUPFAM" id="SSF57196">
    <property type="entry name" value="EGF/Laminin"/>
    <property type="match status" value="4"/>
</dbReference>
<dbReference type="Pfam" id="PF12947">
    <property type="entry name" value="EGF_3"/>
    <property type="match status" value="3"/>
</dbReference>
<keyword evidence="7" id="KW-0472">Membrane</keyword>
<evidence type="ECO:0000256" key="2">
    <source>
        <dbReference type="ARBA" id="ARBA00022536"/>
    </source>
</evidence>
<feature type="disulfide bond" evidence="11">
    <location>
        <begin position="134"/>
        <end position="144"/>
    </location>
</feature>
<evidence type="ECO:0000313" key="15">
    <source>
        <dbReference type="Proteomes" id="UP001174909"/>
    </source>
</evidence>
<dbReference type="InterPro" id="IPR018097">
    <property type="entry name" value="EGF_Ca-bd_CS"/>
</dbReference>
<dbReference type="FunFam" id="2.10.25.10:FF:000653">
    <property type="entry name" value="Putative Fibrillin-1"/>
    <property type="match status" value="1"/>
</dbReference>
<feature type="disulfide bond" evidence="11">
    <location>
        <begin position="743"/>
        <end position="753"/>
    </location>
</feature>
<dbReference type="Pfam" id="PF07645">
    <property type="entry name" value="EGF_CA"/>
    <property type="match status" value="2"/>
</dbReference>
<keyword evidence="15" id="KW-1185">Reference proteome</keyword>
<feature type="disulfide bond" evidence="11">
    <location>
        <begin position="350"/>
        <end position="360"/>
    </location>
</feature>
<name>A0AA35STP0_GEOBA</name>
<sequence>MPSIDHGSTHSRVRRETSSTSARACGIVCAWMEEFKMTSNFTAFLIICLLVGVKSYEECAENGALQLHNANISGVLSICYNSTWRLVCDDEWDTFDAEFVCKQLGLEYEDETPKGCPARGLNVTGSFLMNGVMCLGTEDSLLTCAHSYDVADCIDEEAVVVECKDVCNCAEMAECVNNNGNYSCICKHGYSGNGTFCEDINECVLEIHNCAENAKCINTPGSFSCMCKYGYVGNGTYCESCDPDNSPIGFTGNGTYCEDIDECDLGTHNCDENANCTNVPGSFLCVCNDGYVGIRLVHGNETSGLVEVLRNCEWRSVCDDYWTDHDAKVACGQLGFLPYEVQYWLDDVQCKGDELSLFDCPHKDTHNCGRRERAGVHCLGKDDVEIGLVENTTLYSGIIDLKIRNESRSVCHDQWTDEDAQVACRSMGLPFTGAQKEIDGMFKPGEEVTYWLSQVNCQGGEESLLACMHCGVGNHDCGKDQRAKVICKDTAITSFHYHFDIDINQVHYWLDDIQCTGEENGLMDCEHERLGVHNCAQHEIAAVIYYAIGAVATVEVGDICGLIEFDLEGNGTITVEVDILGLKDIDNPCDTDIRLCGDNAMCMGSDGRYTCTCITGYSGNGTYCYDMDECELKMDNCSAYAFCTNTPGCYSCTCKEGYIGDGISCSRGCEDGEIHLIEMVGVNERLVEICYNSTWGLVCDDQWGANDNNVQVVCKQFCFESGEKGKICPNVRDGIFWLDEVNCTGDEGRLDNCAHNNIGEHDCTLAEAVTVICSNIDECAMNVSCTENSTCTNTEGSFYCMCNPGYFFGEEQTCRDKDECECGLDDCDENANCTNTEGSYICTCREGYCGDGRYCTVSDANMGIRLVHGNETSGLVEVLRNCEWRSVCDDYWTDDDAMVACRQLGLLPYAVCSSLAEQ</sequence>
<dbReference type="GO" id="GO:0016020">
    <property type="term" value="C:membrane"/>
    <property type="evidence" value="ECO:0007669"/>
    <property type="project" value="UniProtKB-SubCell"/>
</dbReference>
<feature type="domain" description="SRCR" evidence="13">
    <location>
        <begin position="674"/>
        <end position="774"/>
    </location>
</feature>
<feature type="disulfide bond" evidence="11">
    <location>
        <begin position="699"/>
        <end position="763"/>
    </location>
</feature>
<evidence type="ECO:0000256" key="3">
    <source>
        <dbReference type="ARBA" id="ARBA00022692"/>
    </source>
</evidence>
<evidence type="ECO:0000313" key="14">
    <source>
        <dbReference type="EMBL" id="CAI8035147.1"/>
    </source>
</evidence>
<dbReference type="SUPFAM" id="SSF56487">
    <property type="entry name" value="SRCR-like"/>
    <property type="match status" value="6"/>
</dbReference>
<evidence type="ECO:0000256" key="1">
    <source>
        <dbReference type="ARBA" id="ARBA00004167"/>
    </source>
</evidence>
<dbReference type="SMART" id="SM00202">
    <property type="entry name" value="SR"/>
    <property type="match status" value="4"/>
</dbReference>
<dbReference type="SMART" id="SM00179">
    <property type="entry name" value="EGF_CA"/>
    <property type="match status" value="7"/>
</dbReference>
<evidence type="ECO:0000256" key="10">
    <source>
        <dbReference type="PROSITE-ProRule" id="PRU00076"/>
    </source>
</evidence>
<evidence type="ECO:0000256" key="4">
    <source>
        <dbReference type="ARBA" id="ARBA00022729"/>
    </source>
</evidence>
<feature type="domain" description="SRCR" evidence="13">
    <location>
        <begin position="508"/>
        <end position="546"/>
    </location>
</feature>
<dbReference type="PROSITE" id="PS50287">
    <property type="entry name" value="SRCR_2"/>
    <property type="match status" value="6"/>
</dbReference>
<feature type="domain" description="SRCR" evidence="13">
    <location>
        <begin position="864"/>
        <end position="905"/>
    </location>
</feature>
<dbReference type="CDD" id="cd00053">
    <property type="entry name" value="EGF"/>
    <property type="match status" value="1"/>
</dbReference>
<keyword evidence="6" id="KW-1133">Transmembrane helix</keyword>
<keyword evidence="14" id="KW-0675">Receptor</keyword>
<dbReference type="PROSITE" id="PS00010">
    <property type="entry name" value="ASX_HYDROXYL"/>
    <property type="match status" value="6"/>
</dbReference>
<keyword evidence="5" id="KW-0677">Repeat</keyword>
<feature type="domain" description="EGF-like" evidence="12">
    <location>
        <begin position="585"/>
        <end position="625"/>
    </location>
</feature>
<evidence type="ECO:0000259" key="13">
    <source>
        <dbReference type="PROSITE" id="PS50287"/>
    </source>
</evidence>
<reference evidence="14" key="1">
    <citation type="submission" date="2023-03" db="EMBL/GenBank/DDBJ databases">
        <authorList>
            <person name="Steffen K."/>
            <person name="Cardenas P."/>
        </authorList>
    </citation>
    <scope>NUCLEOTIDE SEQUENCE</scope>
</reference>
<dbReference type="InterPro" id="IPR049883">
    <property type="entry name" value="NOTCH1_EGF-like"/>
</dbReference>
<dbReference type="Gene3D" id="3.10.250.10">
    <property type="entry name" value="SRCR-like domain"/>
    <property type="match status" value="6"/>
</dbReference>
<gene>
    <name evidence="14" type="ORF">GBAR_LOCUS19745</name>
</gene>
<dbReference type="InterPro" id="IPR024731">
    <property type="entry name" value="NELL2-like_EGF"/>
</dbReference>
<feature type="disulfide bond" evidence="11">
    <location>
        <begin position="515"/>
        <end position="525"/>
    </location>
</feature>
<dbReference type="FunFam" id="3.10.250.10:FF:000016">
    <property type="entry name" value="Scavenger receptor cysteine-rich protein type 12"/>
    <property type="match status" value="4"/>
</dbReference>
<evidence type="ECO:0000256" key="11">
    <source>
        <dbReference type="PROSITE-ProRule" id="PRU00196"/>
    </source>
</evidence>
<dbReference type="CDD" id="cd00054">
    <property type="entry name" value="EGF_CA"/>
    <property type="match status" value="5"/>
</dbReference>
<keyword evidence="2 10" id="KW-0245">EGF-like domain</keyword>
<dbReference type="PANTHER" id="PTHR19331">
    <property type="entry name" value="SCAVENGER RECEPTOR DOMAIN-CONTAINING"/>
    <property type="match status" value="1"/>
</dbReference>
<feature type="domain" description="EGF-like" evidence="12">
    <location>
        <begin position="775"/>
        <end position="815"/>
    </location>
</feature>
<keyword evidence="9" id="KW-0325">Glycoprotein</keyword>
<accession>A0AA35STP0</accession>
<dbReference type="EMBL" id="CASHTH010002773">
    <property type="protein sequence ID" value="CAI8035147.1"/>
    <property type="molecule type" value="Genomic_DNA"/>
</dbReference>
<feature type="disulfide bond" evidence="11">
    <location>
        <begin position="457"/>
        <end position="467"/>
    </location>
</feature>
<feature type="domain" description="EGF-like" evidence="12">
    <location>
        <begin position="199"/>
        <end position="239"/>
    </location>
</feature>
<dbReference type="PRINTS" id="PR00258">
    <property type="entry name" value="SPERACTRCPTR"/>
</dbReference>
<comment type="caution">
    <text evidence="11">Lacks conserved residue(s) required for the propagation of feature annotation.</text>
</comment>
<dbReference type="GO" id="GO:0005509">
    <property type="term" value="F:calcium ion binding"/>
    <property type="evidence" value="ECO:0007669"/>
    <property type="project" value="InterPro"/>
</dbReference>
<dbReference type="PROSITE" id="PS01186">
    <property type="entry name" value="EGF_2"/>
    <property type="match status" value="6"/>
</dbReference>
<dbReference type="SUPFAM" id="SSF57184">
    <property type="entry name" value="Growth factor receptor domain"/>
    <property type="match status" value="1"/>
</dbReference>
<feature type="domain" description="SRCR" evidence="13">
    <location>
        <begin position="386"/>
        <end position="488"/>
    </location>
</feature>
<evidence type="ECO:0000256" key="7">
    <source>
        <dbReference type="ARBA" id="ARBA00023136"/>
    </source>
</evidence>
<evidence type="ECO:0000256" key="6">
    <source>
        <dbReference type="ARBA" id="ARBA00022989"/>
    </source>
</evidence>
<dbReference type="Pfam" id="PF00530">
    <property type="entry name" value="SRCR"/>
    <property type="match status" value="6"/>
</dbReference>
<dbReference type="FunFam" id="2.10.25.10:FF:000038">
    <property type="entry name" value="Fibrillin 2"/>
    <property type="match status" value="3"/>
</dbReference>
<protein>
    <submittedName>
        <fullName evidence="14">Scavenger receptor cysteine-rich domain superfamily protein</fullName>
    </submittedName>
</protein>
<keyword evidence="3" id="KW-0812">Transmembrane</keyword>
<dbReference type="Proteomes" id="UP001174909">
    <property type="component" value="Unassembled WGS sequence"/>
</dbReference>
<feature type="domain" description="SRCR" evidence="13">
    <location>
        <begin position="294"/>
        <end position="379"/>
    </location>
</feature>
<proteinExistence type="predicted"/>
<comment type="caution">
    <text evidence="14">The sequence shown here is derived from an EMBL/GenBank/DDBJ whole genome shotgun (WGS) entry which is preliminary data.</text>
</comment>
<feature type="domain" description="EGF-like" evidence="12">
    <location>
        <begin position="626"/>
        <end position="666"/>
    </location>
</feature>
<evidence type="ECO:0000256" key="5">
    <source>
        <dbReference type="ARBA" id="ARBA00022737"/>
    </source>
</evidence>
<dbReference type="InterPro" id="IPR036772">
    <property type="entry name" value="SRCR-like_dom_sf"/>
</dbReference>
<organism evidence="14 15">
    <name type="scientific">Geodia barretti</name>
    <name type="common">Barrett's horny sponge</name>
    <dbReference type="NCBI Taxonomy" id="519541"/>
    <lineage>
        <taxon>Eukaryota</taxon>
        <taxon>Metazoa</taxon>
        <taxon>Porifera</taxon>
        <taxon>Demospongiae</taxon>
        <taxon>Heteroscleromorpha</taxon>
        <taxon>Tetractinellida</taxon>
        <taxon>Astrophorina</taxon>
        <taxon>Geodiidae</taxon>
        <taxon>Geodia</taxon>
    </lineage>
</organism>
<dbReference type="AlphaFoldDB" id="A0AA35STP0"/>
<dbReference type="PANTHER" id="PTHR19331:SF465">
    <property type="entry name" value="EGG PEPTIDE SPERACT RECEPTOR"/>
    <property type="match status" value="1"/>
</dbReference>
<comment type="subcellular location">
    <subcellularLocation>
        <location evidence="1">Membrane</location>
        <topology evidence="1">Single-pass membrane protein</topology>
    </subcellularLocation>
</comment>
<dbReference type="InterPro" id="IPR001190">
    <property type="entry name" value="SRCR"/>
</dbReference>
<keyword evidence="8 11" id="KW-1015">Disulfide bond</keyword>
<feature type="domain" description="SRCR" evidence="13">
    <location>
        <begin position="65"/>
        <end position="164"/>
    </location>
</feature>
<evidence type="ECO:0000259" key="12">
    <source>
        <dbReference type="PROSITE" id="PS50026"/>
    </source>
</evidence>
<dbReference type="InterPro" id="IPR009030">
    <property type="entry name" value="Growth_fac_rcpt_cys_sf"/>
</dbReference>
<dbReference type="PROSITE" id="PS50026">
    <property type="entry name" value="EGF_3"/>
    <property type="match status" value="5"/>
</dbReference>
<evidence type="ECO:0000256" key="9">
    <source>
        <dbReference type="ARBA" id="ARBA00023180"/>
    </source>
</evidence>
<dbReference type="InterPro" id="IPR000152">
    <property type="entry name" value="EGF-type_Asp/Asn_hydroxyl_site"/>
</dbReference>
<dbReference type="Gene3D" id="2.10.25.10">
    <property type="entry name" value="Laminin"/>
    <property type="match status" value="7"/>
</dbReference>
<dbReference type="SMART" id="SM00181">
    <property type="entry name" value="EGF"/>
    <property type="match status" value="7"/>
</dbReference>